<sequence length="109" mass="11777">MSDGGDSMTINDELRLLGERRDDEDDVDCEFLPPPPAHFLAVTGLPPCVVADRCLASRWSPCGPARGSCTVRLRPSPLPSIATPPQPGSECCLTQGNQRYGFGLETEYV</sequence>
<dbReference type="HOGENOM" id="CLU_2188015_0_0_1"/>
<dbReference type="AlphaFoldDB" id="J3M0L8"/>
<evidence type="ECO:0000313" key="2">
    <source>
        <dbReference type="Proteomes" id="UP000006038"/>
    </source>
</evidence>
<protein>
    <submittedName>
        <fullName evidence="1">Uncharacterized protein</fullName>
    </submittedName>
</protein>
<organism evidence="1">
    <name type="scientific">Oryza brachyantha</name>
    <name type="common">malo sina</name>
    <dbReference type="NCBI Taxonomy" id="4533"/>
    <lineage>
        <taxon>Eukaryota</taxon>
        <taxon>Viridiplantae</taxon>
        <taxon>Streptophyta</taxon>
        <taxon>Embryophyta</taxon>
        <taxon>Tracheophyta</taxon>
        <taxon>Spermatophyta</taxon>
        <taxon>Magnoliopsida</taxon>
        <taxon>Liliopsida</taxon>
        <taxon>Poales</taxon>
        <taxon>Poaceae</taxon>
        <taxon>BOP clade</taxon>
        <taxon>Oryzoideae</taxon>
        <taxon>Oryzeae</taxon>
        <taxon>Oryzinae</taxon>
        <taxon>Oryza</taxon>
    </lineage>
</organism>
<reference evidence="1" key="2">
    <citation type="submission" date="2013-04" db="UniProtKB">
        <authorList>
            <consortium name="EnsemblPlants"/>
        </authorList>
    </citation>
    <scope>IDENTIFICATION</scope>
</reference>
<evidence type="ECO:0000313" key="1">
    <source>
        <dbReference type="EnsemblPlants" id="OB04G29430.1"/>
    </source>
</evidence>
<dbReference type="Proteomes" id="UP000006038">
    <property type="component" value="Chromosome 4"/>
</dbReference>
<dbReference type="EnsemblPlants" id="OB04G29430.1">
    <property type="protein sequence ID" value="OB04G29430.1"/>
    <property type="gene ID" value="OB04G29430"/>
</dbReference>
<keyword evidence="2" id="KW-1185">Reference proteome</keyword>
<proteinExistence type="predicted"/>
<name>J3M0L8_ORYBR</name>
<reference evidence="1" key="1">
    <citation type="journal article" date="2013" name="Nat. Commun.">
        <title>Whole-genome sequencing of Oryza brachyantha reveals mechanisms underlying Oryza genome evolution.</title>
        <authorList>
            <person name="Chen J."/>
            <person name="Huang Q."/>
            <person name="Gao D."/>
            <person name="Wang J."/>
            <person name="Lang Y."/>
            <person name="Liu T."/>
            <person name="Li B."/>
            <person name="Bai Z."/>
            <person name="Luis Goicoechea J."/>
            <person name="Liang C."/>
            <person name="Chen C."/>
            <person name="Zhang W."/>
            <person name="Sun S."/>
            <person name="Liao Y."/>
            <person name="Zhang X."/>
            <person name="Yang L."/>
            <person name="Song C."/>
            <person name="Wang M."/>
            <person name="Shi J."/>
            <person name="Liu G."/>
            <person name="Liu J."/>
            <person name="Zhou H."/>
            <person name="Zhou W."/>
            <person name="Yu Q."/>
            <person name="An N."/>
            <person name="Chen Y."/>
            <person name="Cai Q."/>
            <person name="Wang B."/>
            <person name="Liu B."/>
            <person name="Min J."/>
            <person name="Huang Y."/>
            <person name="Wu H."/>
            <person name="Li Z."/>
            <person name="Zhang Y."/>
            <person name="Yin Y."/>
            <person name="Song W."/>
            <person name="Jiang J."/>
            <person name="Jackson S.A."/>
            <person name="Wing R.A."/>
            <person name="Wang J."/>
            <person name="Chen M."/>
        </authorList>
    </citation>
    <scope>NUCLEOTIDE SEQUENCE [LARGE SCALE GENOMIC DNA]</scope>
    <source>
        <strain evidence="1">cv. IRGC 101232</strain>
    </source>
</reference>
<accession>J3M0L8</accession>
<dbReference type="Gramene" id="OB04G29430.1">
    <property type="protein sequence ID" value="OB04G29430.1"/>
    <property type="gene ID" value="OB04G29430"/>
</dbReference>